<proteinExistence type="predicted"/>
<dbReference type="InterPro" id="IPR056572">
    <property type="entry name" value="Zn_ribbon_PaaD"/>
</dbReference>
<dbReference type="RefSeq" id="WP_066160023.1">
    <property type="nucleotide sequence ID" value="NZ_CP020814.1"/>
</dbReference>
<gene>
    <name evidence="2" type="ORF">BkAM31D_07685</name>
</gene>
<keyword evidence="3" id="KW-1185">Reference proteome</keyword>
<reference evidence="2 3" key="1">
    <citation type="submission" date="2017-04" db="EMBL/GenBank/DDBJ databases">
        <title>Bacillus krulwichiae AM31D Genome sequencing and assembly.</title>
        <authorList>
            <person name="Krulwich T.A."/>
            <person name="Anastor L."/>
            <person name="Ehrlich R."/>
            <person name="Ehrlich G.D."/>
            <person name="Janto B."/>
        </authorList>
    </citation>
    <scope>NUCLEOTIDE SEQUENCE [LARGE SCALE GENOMIC DNA]</scope>
    <source>
        <strain evidence="2 3">AM31D</strain>
    </source>
</reference>
<evidence type="ECO:0000313" key="2">
    <source>
        <dbReference type="EMBL" id="ARK29751.1"/>
    </source>
</evidence>
<evidence type="ECO:0000313" key="3">
    <source>
        <dbReference type="Proteomes" id="UP000193006"/>
    </source>
</evidence>
<accession>A0A1X9MDX6</accession>
<dbReference type="EMBL" id="CP020814">
    <property type="protein sequence ID" value="ARK29751.1"/>
    <property type="molecule type" value="Genomic_DNA"/>
</dbReference>
<feature type="domain" description="PaaD zinc beta ribbon" evidence="1">
    <location>
        <begin position="5"/>
        <end position="45"/>
    </location>
</feature>
<dbReference type="Pfam" id="PF23451">
    <property type="entry name" value="Zn_ribbon_PaaD"/>
    <property type="match status" value="1"/>
</dbReference>
<sequence>MCKRKERPHCSFCQSENVKVIAPFGTAQLVRQFYCHDCKSVFEYIRWRSEKQDKHIENARAIMNAK</sequence>
<dbReference type="Proteomes" id="UP000193006">
    <property type="component" value="Chromosome"/>
</dbReference>
<organism evidence="2 3">
    <name type="scientific">Halalkalibacter krulwichiae</name>
    <dbReference type="NCBI Taxonomy" id="199441"/>
    <lineage>
        <taxon>Bacteria</taxon>
        <taxon>Bacillati</taxon>
        <taxon>Bacillota</taxon>
        <taxon>Bacilli</taxon>
        <taxon>Bacillales</taxon>
        <taxon>Bacillaceae</taxon>
        <taxon>Halalkalibacter</taxon>
    </lineage>
</organism>
<evidence type="ECO:0000259" key="1">
    <source>
        <dbReference type="Pfam" id="PF23451"/>
    </source>
</evidence>
<name>A0A1X9MDX6_9BACI</name>
<dbReference type="AlphaFoldDB" id="A0A1X9MDX6"/>
<protein>
    <recommendedName>
        <fullName evidence="1">PaaD zinc beta ribbon domain-containing protein</fullName>
    </recommendedName>
</protein>
<dbReference type="STRING" id="199441.BkAM31D_07685"/>
<dbReference type="KEGG" id="bkw:BkAM31D_07685"/>